<dbReference type="RefSeq" id="WP_211148001.1">
    <property type="nucleotide sequence ID" value="NZ_JBBMEY010000008.1"/>
</dbReference>
<reference evidence="1 2" key="1">
    <citation type="submission" date="2024-03" db="EMBL/GenBank/DDBJ databases">
        <title>Human intestinal bacterial collection.</title>
        <authorList>
            <person name="Pauvert C."/>
            <person name="Hitch T.C.A."/>
            <person name="Clavel T."/>
        </authorList>
    </citation>
    <scope>NUCLEOTIDE SEQUENCE [LARGE SCALE GENOMIC DNA]</scope>
    <source>
        <strain evidence="1 2">CLA-AP-H18</strain>
    </source>
</reference>
<evidence type="ECO:0000313" key="2">
    <source>
        <dbReference type="Proteomes" id="UP001478133"/>
    </source>
</evidence>
<evidence type="ECO:0000313" key="1">
    <source>
        <dbReference type="EMBL" id="MEQ2565785.1"/>
    </source>
</evidence>
<gene>
    <name evidence="1" type="ORF">ABFO16_05990</name>
</gene>
<organism evidence="1 2">
    <name type="scientific">Ruminococcoides intestinihominis</name>
    <dbReference type="NCBI Taxonomy" id="3133161"/>
    <lineage>
        <taxon>Bacteria</taxon>
        <taxon>Bacillati</taxon>
        <taxon>Bacillota</taxon>
        <taxon>Clostridia</taxon>
        <taxon>Eubacteriales</taxon>
        <taxon>Oscillospiraceae</taxon>
        <taxon>Ruminococcoides</taxon>
    </lineage>
</organism>
<accession>A0ABV1HTZ2</accession>
<protein>
    <submittedName>
        <fullName evidence="1">Uncharacterized protein</fullName>
    </submittedName>
</protein>
<name>A0ABV1HTZ2_9FIRM</name>
<dbReference type="EMBL" id="JBBMFI010000018">
    <property type="protein sequence ID" value="MEQ2565785.1"/>
    <property type="molecule type" value="Genomic_DNA"/>
</dbReference>
<dbReference type="Proteomes" id="UP001478133">
    <property type="component" value="Unassembled WGS sequence"/>
</dbReference>
<sequence length="129" mass="14617">MKFPRLVLKKFCKTPCEVVVYDEGLTEDGAPKVIYECRFIYPSDSIYPSDTLFLAPLYCNYQDRVKTVYTSDKKKVECTGVLLIPFDFCPNSSISSGYVTVNGVKREIVKCTKGRNPDGTVNYVELDVM</sequence>
<keyword evidence="2" id="KW-1185">Reference proteome</keyword>
<comment type="caution">
    <text evidence="1">The sequence shown here is derived from an EMBL/GenBank/DDBJ whole genome shotgun (WGS) entry which is preliminary data.</text>
</comment>
<proteinExistence type="predicted"/>